<feature type="binding site" evidence="5">
    <location>
        <position position="173"/>
    </location>
    <ligand>
        <name>a divalent metal cation</name>
        <dbReference type="ChEBI" id="CHEBI:60240"/>
        <label>2</label>
    </ligand>
</feature>
<dbReference type="PANTHER" id="PTHR10060:SF15">
    <property type="entry name" value="DEOXYRIBONUCLEASE TATDN1"/>
    <property type="match status" value="1"/>
</dbReference>
<dbReference type="VEuPathDB" id="FungiDB:HMPREF1541_06975"/>
<dbReference type="HOGENOM" id="CLU_031506_1_0_1"/>
<feature type="binding site" evidence="5">
    <location>
        <position position="199"/>
    </location>
    <ligand>
        <name>a divalent metal cation</name>
        <dbReference type="ChEBI" id="CHEBI:60240"/>
        <label>2</label>
    </ligand>
</feature>
<dbReference type="OrthoDB" id="6079689at2759"/>
<dbReference type="eggNOG" id="KOG3020">
    <property type="taxonomic scope" value="Eukaryota"/>
</dbReference>
<name>W2RT76_CYPE1</name>
<dbReference type="InterPro" id="IPR001130">
    <property type="entry name" value="TatD-like"/>
</dbReference>
<dbReference type="InterPro" id="IPR018228">
    <property type="entry name" value="DNase_TatD-rel_CS"/>
</dbReference>
<dbReference type="EMBL" id="KB822722">
    <property type="protein sequence ID" value="ETN38933.1"/>
    <property type="molecule type" value="Genomic_DNA"/>
</dbReference>
<dbReference type="AlphaFoldDB" id="W2RT76"/>
<evidence type="ECO:0000256" key="6">
    <source>
        <dbReference type="SAM" id="MobiDB-lite"/>
    </source>
</evidence>
<dbReference type="InParanoid" id="W2RT76"/>
<accession>W2RT76</accession>
<dbReference type="Gene3D" id="3.20.20.140">
    <property type="entry name" value="Metal-dependent hydrolases"/>
    <property type="match status" value="1"/>
</dbReference>
<dbReference type="PROSITE" id="PS01090">
    <property type="entry name" value="TATD_2"/>
    <property type="match status" value="1"/>
</dbReference>
<dbReference type="Pfam" id="PF01026">
    <property type="entry name" value="TatD_DNase"/>
    <property type="match status" value="1"/>
</dbReference>
<feature type="binding site" evidence="5">
    <location>
        <position position="247"/>
    </location>
    <ligand>
        <name>a divalent metal cation</name>
        <dbReference type="ChEBI" id="CHEBI:60240"/>
        <label>1</label>
    </ligand>
</feature>
<dbReference type="PIRSF" id="PIRSF005902">
    <property type="entry name" value="DNase_TatD"/>
    <property type="match status" value="1"/>
</dbReference>
<evidence type="ECO:0000313" key="8">
    <source>
        <dbReference type="Proteomes" id="UP000030752"/>
    </source>
</evidence>
<dbReference type="CDD" id="cd01310">
    <property type="entry name" value="TatD_DNAse"/>
    <property type="match status" value="1"/>
</dbReference>
<dbReference type="GO" id="GO:0046872">
    <property type="term" value="F:metal ion binding"/>
    <property type="evidence" value="ECO:0007669"/>
    <property type="project" value="UniProtKB-KW"/>
</dbReference>
<dbReference type="GeneID" id="19974314"/>
<keyword evidence="2" id="KW-0540">Nuclease</keyword>
<feature type="binding site" evidence="5">
    <location>
        <position position="134"/>
    </location>
    <ligand>
        <name>a divalent metal cation</name>
        <dbReference type="ChEBI" id="CHEBI:60240"/>
        <label>1</label>
    </ligand>
</feature>
<protein>
    <recommendedName>
        <fullName evidence="9">TatD family hydrolase</fullName>
    </recommendedName>
</protein>
<evidence type="ECO:0000256" key="2">
    <source>
        <dbReference type="ARBA" id="ARBA00022722"/>
    </source>
</evidence>
<dbReference type="SUPFAM" id="SSF51556">
    <property type="entry name" value="Metallo-dependent hydrolases"/>
    <property type="match status" value="1"/>
</dbReference>
<gene>
    <name evidence="7" type="ORF">HMPREF1541_06975</name>
</gene>
<reference evidence="7 8" key="1">
    <citation type="submission" date="2013-03" db="EMBL/GenBank/DDBJ databases">
        <title>The Genome Sequence of Phialophora europaea CBS 101466.</title>
        <authorList>
            <consortium name="The Broad Institute Genomics Platform"/>
            <person name="Cuomo C."/>
            <person name="de Hoog S."/>
            <person name="Gorbushina A."/>
            <person name="Walker B."/>
            <person name="Young S.K."/>
            <person name="Zeng Q."/>
            <person name="Gargeya S."/>
            <person name="Fitzgerald M."/>
            <person name="Haas B."/>
            <person name="Abouelleil A."/>
            <person name="Allen A.W."/>
            <person name="Alvarado L."/>
            <person name="Arachchi H.M."/>
            <person name="Berlin A.M."/>
            <person name="Chapman S.B."/>
            <person name="Gainer-Dewar J."/>
            <person name="Goldberg J."/>
            <person name="Griggs A."/>
            <person name="Gujja S."/>
            <person name="Hansen M."/>
            <person name="Howarth C."/>
            <person name="Imamovic A."/>
            <person name="Ireland A."/>
            <person name="Larimer J."/>
            <person name="McCowan C."/>
            <person name="Murphy C."/>
            <person name="Pearson M."/>
            <person name="Poon T.W."/>
            <person name="Priest M."/>
            <person name="Roberts A."/>
            <person name="Saif S."/>
            <person name="Shea T."/>
            <person name="Sisk P."/>
            <person name="Sykes S."/>
            <person name="Wortman J."/>
            <person name="Nusbaum C."/>
            <person name="Birren B."/>
        </authorList>
    </citation>
    <scope>NUCLEOTIDE SEQUENCE [LARGE SCALE GENOMIC DNA]</scope>
    <source>
        <strain evidence="7 8">CBS 101466</strain>
    </source>
</reference>
<evidence type="ECO:0000256" key="4">
    <source>
        <dbReference type="ARBA" id="ARBA00022801"/>
    </source>
</evidence>
<comment type="similarity">
    <text evidence="1">Belongs to the metallo-dependent hydrolases superfamily. TatD-type hydrolase family.</text>
</comment>
<evidence type="ECO:0008006" key="9">
    <source>
        <dbReference type="Google" id="ProtNLM"/>
    </source>
</evidence>
<keyword evidence="4" id="KW-0378">Hydrolase</keyword>
<dbReference type="GO" id="GO:0005829">
    <property type="term" value="C:cytosol"/>
    <property type="evidence" value="ECO:0007669"/>
    <property type="project" value="TreeGrafter"/>
</dbReference>
<dbReference type="InterPro" id="IPR050891">
    <property type="entry name" value="TatD-type_Hydrolase"/>
</dbReference>
<proteinExistence type="inferred from homology"/>
<dbReference type="PANTHER" id="PTHR10060">
    <property type="entry name" value="TATD FAMILY DEOXYRIBONUCLEASE"/>
    <property type="match status" value="1"/>
</dbReference>
<dbReference type="STRING" id="1220924.W2RT76"/>
<evidence type="ECO:0000256" key="5">
    <source>
        <dbReference type="PIRSR" id="PIRSR005902-1"/>
    </source>
</evidence>
<sequence>MAPTLSLPATLPKEAPSAPSDELQYADVAVTATANEFEGIYRGKKYHPTDIYGMLDRAKSANVHRVLLTGMSLHDVEFNLAIAQARSDQCGMTVGVHPYHAAQPETEDDYLERLANAVDGLIQQKPRLIRAFGELGLDYDRLDHAGKEVQIRTFRAQLDLFVTRKWDLPLFLHCRAAFDDFVAIISPYIPSLPRMGLVHSFVGTVAQMRKLIELGFDISVNGFSFKNWSSLEMVNKVPLEKLQLETDAPWGEVRDGDELWRRYGANFNGVEAKRKKKDKWEEGHMVRDRNESCCAARVAFVTAGCQGRSVAEIAGAAWRNSTKMFWSDT</sequence>
<evidence type="ECO:0000313" key="7">
    <source>
        <dbReference type="EMBL" id="ETN38933.1"/>
    </source>
</evidence>
<feature type="region of interest" description="Disordered" evidence="6">
    <location>
        <begin position="1"/>
        <end position="22"/>
    </location>
</feature>
<keyword evidence="8" id="KW-1185">Reference proteome</keyword>
<keyword evidence="3 5" id="KW-0479">Metal-binding</keyword>
<dbReference type="GO" id="GO:0008296">
    <property type="term" value="F:3'-5'-DNA exonuclease activity"/>
    <property type="evidence" value="ECO:0007669"/>
    <property type="project" value="TreeGrafter"/>
</dbReference>
<evidence type="ECO:0000256" key="1">
    <source>
        <dbReference type="ARBA" id="ARBA00009275"/>
    </source>
</evidence>
<dbReference type="Proteomes" id="UP000030752">
    <property type="component" value="Unassembled WGS sequence"/>
</dbReference>
<evidence type="ECO:0000256" key="3">
    <source>
        <dbReference type="ARBA" id="ARBA00022723"/>
    </source>
</evidence>
<dbReference type="InterPro" id="IPR032466">
    <property type="entry name" value="Metal_Hydrolase"/>
</dbReference>
<dbReference type="RefSeq" id="XP_008719522.1">
    <property type="nucleotide sequence ID" value="XM_008721300.1"/>
</dbReference>
<organism evidence="7 8">
    <name type="scientific">Cyphellophora europaea (strain CBS 101466)</name>
    <name type="common">Phialophora europaea</name>
    <dbReference type="NCBI Taxonomy" id="1220924"/>
    <lineage>
        <taxon>Eukaryota</taxon>
        <taxon>Fungi</taxon>
        <taxon>Dikarya</taxon>
        <taxon>Ascomycota</taxon>
        <taxon>Pezizomycotina</taxon>
        <taxon>Eurotiomycetes</taxon>
        <taxon>Chaetothyriomycetidae</taxon>
        <taxon>Chaetothyriales</taxon>
        <taxon>Cyphellophoraceae</taxon>
        <taxon>Cyphellophora</taxon>
    </lineage>
</organism>